<sequence>MTERMPELNVGSNSLNEGTARQTDYTPFLEFKPSVREEEFVLELLAWLNSEVSQPNLISCIPQLSTAGMTLWDDEDLQKHIAEKLKYFNEMCTEFKLGYQQSLAEKLPLIRGGREEEAKLAEILKNRHSSPFNTTSLNQWMDYKEKEIWILEAFIKMMKNTTFIASEIQLYQEALSAPTVEMVEDVSLQKDVCGRGMTLWDEDMLSKHIRVREQNFSEFEVITSDSLQSKTSSLNVDASLKLSILGGKVKVGGSGNYLNDSKSSKHQERVTLRYKETNQFKEMSMYHLGKLKYGNVIDKGLATHVVTGILYGAQAFFVFDREVSEGENHQAIHGDLKMMIKKIPKFALQVKGDVKMNTEEQKKVDQFSCTFFGDVCLDKCPTTFDEAIETYKSLPEKFKEKGNDVPMTLEFQETLAEKLPLIRGGAVEEAELTKILDKTRSSVCNNRTLNQWIDQKEREIYTLMLFKEKMKNTIFIQSETQLYKEVVSKDQVQILCFVFTSLGRDEPFLSASAAYLKGTRTDNEGAGFEEKKYLNASDIVSQEIKEKLNLFSDFAEGNKENQKIKFLAVGLTDDNHKSSTIYLYENGFLVDTNYKLPSKPETVTADDINHNNVTLKVSPPRFGAESVISYSVEVRENTADKWSQKIEPKAEKVTVRDLKPNTEYVFRCRGVTSVGYGPASDPTGPIKTLPFLRHLRPFSQSQILKSAIVFHSLTGDRRRKDFYVKTVMDSGVLELAALGRPFTLGTLYNHYNDTIVTGILYGAQVFFVFDRDVSEGENHQEVHGNMTMVVNKMSQMAGEMKGDVIIDPKVQDAEKYKCTFHGDVCPDKKPTNFQEAIEIYKSLPELLKDGEKAVPIKVFMLPLTSFGTTASKLVRQISSELKEDLEKKLSIRAKEAQLAEILKKKRSSFRNSDLKWWLDCKEKEVNTIKSITEKMKNPNIIPSLNGDHETGADEVYYFVFTSLGRDEPLLSALSAYLKGTKEDNQNQDLHDVEREQWYASKEKLRDIRKKAKAFSDFTEDNKDNQKMKFLVVGLTDDKYEGSTIYLYKNDTIVNKNYELPSKPETPITHQFYSYNLSNHQ</sequence>
<dbReference type="SUPFAM" id="SSF49265">
    <property type="entry name" value="Fibronectin type III"/>
    <property type="match status" value="1"/>
</dbReference>
<dbReference type="InterPro" id="IPR040581">
    <property type="entry name" value="Thioredoxin_11"/>
</dbReference>
<accession>A0A315VSU7</accession>
<dbReference type="CDD" id="cd00063">
    <property type="entry name" value="FN3"/>
    <property type="match status" value="1"/>
</dbReference>
<dbReference type="EMBL" id="NHOQ01001156">
    <property type="protein sequence ID" value="PWA26654.1"/>
    <property type="molecule type" value="Genomic_DNA"/>
</dbReference>
<dbReference type="PANTHER" id="PTHR31594:SF16">
    <property type="entry name" value="SI:CH211-281L24.3"/>
    <property type="match status" value="1"/>
</dbReference>
<dbReference type="SMART" id="SM00060">
    <property type="entry name" value="FN3"/>
    <property type="match status" value="1"/>
</dbReference>
<evidence type="ECO:0000313" key="3">
    <source>
        <dbReference type="Proteomes" id="UP000250572"/>
    </source>
</evidence>
<protein>
    <recommendedName>
        <fullName evidence="1">Fibronectin type-III domain-containing protein</fullName>
    </recommendedName>
</protein>
<gene>
    <name evidence="2" type="ORF">CCH79_00001238</name>
</gene>
<dbReference type="Gene3D" id="2.60.40.10">
    <property type="entry name" value="Immunoglobulins"/>
    <property type="match status" value="1"/>
</dbReference>
<dbReference type="STRING" id="33528.ENSGAFP00000008775"/>
<dbReference type="AlphaFoldDB" id="A0A315VSU7"/>
<dbReference type="PROSITE" id="PS50853">
    <property type="entry name" value="FN3"/>
    <property type="match status" value="1"/>
</dbReference>
<dbReference type="InterPro" id="IPR048997">
    <property type="entry name" value="Stonustoxin-like_helical"/>
</dbReference>
<evidence type="ECO:0000313" key="2">
    <source>
        <dbReference type="EMBL" id="PWA26654.1"/>
    </source>
</evidence>
<dbReference type="Pfam" id="PF21109">
    <property type="entry name" value="Stonustoxin_helical"/>
    <property type="match status" value="2"/>
</dbReference>
<dbReference type="InterPro" id="IPR013783">
    <property type="entry name" value="Ig-like_fold"/>
</dbReference>
<dbReference type="Pfam" id="PF00041">
    <property type="entry name" value="fn3"/>
    <property type="match status" value="1"/>
</dbReference>
<dbReference type="InterPro" id="IPR036116">
    <property type="entry name" value="FN3_sf"/>
</dbReference>
<dbReference type="Pfam" id="PF18078">
    <property type="entry name" value="Thioredoxin_11"/>
    <property type="match status" value="2"/>
</dbReference>
<dbReference type="InterPro" id="IPR052090">
    <property type="entry name" value="Cytolytic_pore-forming_toxin"/>
</dbReference>
<dbReference type="Proteomes" id="UP000250572">
    <property type="component" value="Unassembled WGS sequence"/>
</dbReference>
<proteinExistence type="predicted"/>
<comment type="caution">
    <text evidence="2">The sequence shown here is derived from an EMBL/GenBank/DDBJ whole genome shotgun (WGS) entry which is preliminary data.</text>
</comment>
<feature type="domain" description="Fibronectin type-III" evidence="1">
    <location>
        <begin position="599"/>
        <end position="691"/>
    </location>
</feature>
<reference evidence="2 3" key="1">
    <citation type="journal article" date="2018" name="G3 (Bethesda)">
        <title>A High-Quality Reference Genome for the Invasive Mosquitofish Gambusia affinis Using a Chicago Library.</title>
        <authorList>
            <person name="Hoffberg S.L."/>
            <person name="Troendle N.J."/>
            <person name="Glenn T.C."/>
            <person name="Mahmud O."/>
            <person name="Louha S."/>
            <person name="Chalopin D."/>
            <person name="Bennetzen J.L."/>
            <person name="Mauricio R."/>
        </authorList>
    </citation>
    <scope>NUCLEOTIDE SEQUENCE [LARGE SCALE GENOMIC DNA]</scope>
    <source>
        <strain evidence="2">NE01/NJP1002.9</strain>
        <tissue evidence="2">Muscle</tissue>
    </source>
</reference>
<dbReference type="InterPro" id="IPR003961">
    <property type="entry name" value="FN3_dom"/>
</dbReference>
<dbReference type="PANTHER" id="PTHR31594">
    <property type="entry name" value="AIG1-TYPE G DOMAIN-CONTAINING PROTEIN"/>
    <property type="match status" value="1"/>
</dbReference>
<organism evidence="2 3">
    <name type="scientific">Gambusia affinis</name>
    <name type="common">Western mosquitofish</name>
    <name type="synonym">Heterandria affinis</name>
    <dbReference type="NCBI Taxonomy" id="33528"/>
    <lineage>
        <taxon>Eukaryota</taxon>
        <taxon>Metazoa</taxon>
        <taxon>Chordata</taxon>
        <taxon>Craniata</taxon>
        <taxon>Vertebrata</taxon>
        <taxon>Euteleostomi</taxon>
        <taxon>Actinopterygii</taxon>
        <taxon>Neopterygii</taxon>
        <taxon>Teleostei</taxon>
        <taxon>Neoteleostei</taxon>
        <taxon>Acanthomorphata</taxon>
        <taxon>Ovalentaria</taxon>
        <taxon>Atherinomorphae</taxon>
        <taxon>Cyprinodontiformes</taxon>
        <taxon>Poeciliidae</taxon>
        <taxon>Poeciliinae</taxon>
        <taxon>Gambusia</taxon>
    </lineage>
</organism>
<name>A0A315VSU7_GAMAF</name>
<keyword evidence="3" id="KW-1185">Reference proteome</keyword>
<evidence type="ECO:0000259" key="1">
    <source>
        <dbReference type="PROSITE" id="PS50853"/>
    </source>
</evidence>